<dbReference type="InterPro" id="IPR036860">
    <property type="entry name" value="SH2_dom_sf"/>
</dbReference>
<dbReference type="SMART" id="SM00233">
    <property type="entry name" value="PH"/>
    <property type="match status" value="1"/>
</dbReference>
<dbReference type="AlphaFoldDB" id="A0A452QU21"/>
<reference evidence="17" key="2">
    <citation type="submission" date="2025-08" db="UniProtKB">
        <authorList>
            <consortium name="Ensembl"/>
        </authorList>
    </citation>
    <scope>IDENTIFICATION</scope>
</reference>
<dbReference type="FunFam" id="1.10.418.10:FF:000019">
    <property type="entry name" value="Vav guanine nucleotide exchange factor 2"/>
    <property type="match status" value="1"/>
</dbReference>
<reference evidence="17" key="3">
    <citation type="submission" date="2025-09" db="UniProtKB">
        <authorList>
            <consortium name="Ensembl"/>
        </authorList>
    </citation>
    <scope>IDENTIFICATION</scope>
</reference>
<keyword evidence="7" id="KW-0862">Zinc</keyword>
<dbReference type="Pfam" id="PF00621">
    <property type="entry name" value="RhoGEF"/>
    <property type="match status" value="1"/>
</dbReference>
<evidence type="ECO:0000256" key="9">
    <source>
        <dbReference type="PROSITE-ProRule" id="PRU00191"/>
    </source>
</evidence>
<evidence type="ECO:0000256" key="7">
    <source>
        <dbReference type="ARBA" id="ARBA00022833"/>
    </source>
</evidence>
<dbReference type="Pfam" id="PF00169">
    <property type="entry name" value="PH"/>
    <property type="match status" value="1"/>
</dbReference>
<evidence type="ECO:0000256" key="4">
    <source>
        <dbReference type="ARBA" id="ARBA00022723"/>
    </source>
</evidence>
<dbReference type="Gene3D" id="3.30.505.10">
    <property type="entry name" value="SH2 domain"/>
    <property type="match status" value="1"/>
</dbReference>
<protein>
    <submittedName>
        <fullName evidence="17">Vav guanine nucleotide exchange factor 2</fullName>
    </submittedName>
</protein>
<dbReference type="InterPro" id="IPR036028">
    <property type="entry name" value="SH3-like_dom_sf"/>
</dbReference>
<dbReference type="FunFam" id="3.30.60.20:FF:000015">
    <property type="entry name" value="Vav guanine nucleotide exchange factor 1"/>
    <property type="match status" value="1"/>
</dbReference>
<keyword evidence="18" id="KW-1185">Reference proteome</keyword>
<feature type="domain" description="SH3" evidence="12">
    <location>
        <begin position="775"/>
        <end position="826"/>
    </location>
</feature>
<dbReference type="Pfam" id="PF11971">
    <property type="entry name" value="CAMSAP_CH"/>
    <property type="match status" value="1"/>
</dbReference>
<dbReference type="SMART" id="SM00033">
    <property type="entry name" value="CH"/>
    <property type="match status" value="1"/>
</dbReference>
<dbReference type="InterPro" id="IPR001331">
    <property type="entry name" value="GDS_CDC24_CS"/>
</dbReference>
<dbReference type="CDD" id="cd01223">
    <property type="entry name" value="PH_Vav"/>
    <property type="match status" value="1"/>
</dbReference>
<dbReference type="InterPro" id="IPR035880">
    <property type="entry name" value="VAV2_SH2"/>
</dbReference>
<keyword evidence="6" id="KW-0863">Zinc-finger</keyword>
<dbReference type="PROSITE" id="PS50081">
    <property type="entry name" value="ZF_DAG_PE_2"/>
    <property type="match status" value="1"/>
</dbReference>
<dbReference type="Pfam" id="PF00018">
    <property type="entry name" value="SH3_1"/>
    <property type="match status" value="1"/>
</dbReference>
<dbReference type="SUPFAM" id="SSF47576">
    <property type="entry name" value="Calponin-homology domain, CH-domain"/>
    <property type="match status" value="1"/>
</dbReference>
<dbReference type="SMART" id="SM00325">
    <property type="entry name" value="RhoGEF"/>
    <property type="match status" value="1"/>
</dbReference>
<dbReference type="SMART" id="SM00109">
    <property type="entry name" value="C1"/>
    <property type="match status" value="1"/>
</dbReference>
<keyword evidence="2" id="KW-0597">Phosphoprotein</keyword>
<dbReference type="SUPFAM" id="SSF50729">
    <property type="entry name" value="PH domain-like"/>
    <property type="match status" value="1"/>
</dbReference>
<name>A0A452QU21_URSAM</name>
<dbReference type="InterPro" id="IPR000980">
    <property type="entry name" value="SH2"/>
</dbReference>
<evidence type="ECO:0000256" key="6">
    <source>
        <dbReference type="ARBA" id="ARBA00022771"/>
    </source>
</evidence>
<evidence type="ECO:0000259" key="16">
    <source>
        <dbReference type="PROSITE" id="PS50081"/>
    </source>
</evidence>
<evidence type="ECO:0000259" key="15">
    <source>
        <dbReference type="PROSITE" id="PS50021"/>
    </source>
</evidence>
<dbReference type="PROSITE" id="PS50003">
    <property type="entry name" value="PH_DOMAIN"/>
    <property type="match status" value="1"/>
</dbReference>
<evidence type="ECO:0000259" key="12">
    <source>
        <dbReference type="PROSITE" id="PS50002"/>
    </source>
</evidence>
<dbReference type="Gene3D" id="3.30.60.20">
    <property type="match status" value="1"/>
</dbReference>
<dbReference type="GO" id="GO:0005085">
    <property type="term" value="F:guanyl-nucleotide exchange factor activity"/>
    <property type="evidence" value="ECO:0007669"/>
    <property type="project" value="UniProtKB-KW"/>
</dbReference>
<dbReference type="FunFam" id="3.30.505.10:FF:000024">
    <property type="entry name" value="Vav guanine nucleotide exchange factor 2"/>
    <property type="match status" value="1"/>
</dbReference>
<evidence type="ECO:0000256" key="5">
    <source>
        <dbReference type="ARBA" id="ARBA00022737"/>
    </source>
</evidence>
<dbReference type="GO" id="GO:0008270">
    <property type="term" value="F:zinc ion binding"/>
    <property type="evidence" value="ECO:0007669"/>
    <property type="project" value="UniProtKB-KW"/>
</dbReference>
<dbReference type="SUPFAM" id="SSF50044">
    <property type="entry name" value="SH3-domain"/>
    <property type="match status" value="2"/>
</dbReference>
<dbReference type="Gene3D" id="1.20.900.10">
    <property type="entry name" value="Dbl homology (DH) domain"/>
    <property type="match status" value="1"/>
</dbReference>
<dbReference type="Pfam" id="PF00017">
    <property type="entry name" value="SH2"/>
    <property type="match status" value="1"/>
</dbReference>
<dbReference type="PROSITE" id="PS50002">
    <property type="entry name" value="SH3"/>
    <property type="match status" value="1"/>
</dbReference>
<dbReference type="SMART" id="SM00252">
    <property type="entry name" value="SH2"/>
    <property type="match status" value="1"/>
</dbReference>
<dbReference type="CDD" id="cd00160">
    <property type="entry name" value="RhoGEF"/>
    <property type="match status" value="1"/>
</dbReference>
<dbReference type="InterPro" id="IPR001452">
    <property type="entry name" value="SH3_domain"/>
</dbReference>
<dbReference type="PANTHER" id="PTHR45818:SF4">
    <property type="entry name" value="GUANINE NUCLEOTIDE EXCHANGE FACTOR VAV2"/>
    <property type="match status" value="1"/>
</dbReference>
<evidence type="ECO:0000256" key="3">
    <source>
        <dbReference type="ARBA" id="ARBA00022658"/>
    </source>
</evidence>
<dbReference type="InterPro" id="IPR000219">
    <property type="entry name" value="DH_dom"/>
</dbReference>
<feature type="domain" description="SH2" evidence="11">
    <location>
        <begin position="661"/>
        <end position="755"/>
    </location>
</feature>
<evidence type="ECO:0000313" key="17">
    <source>
        <dbReference type="Ensembl" id="ENSUAMP00000009137.1"/>
    </source>
</evidence>
<keyword evidence="8 9" id="KW-0727">SH2 domain</keyword>
<dbReference type="GO" id="GO:0035556">
    <property type="term" value="P:intracellular signal transduction"/>
    <property type="evidence" value="ECO:0007669"/>
    <property type="project" value="InterPro"/>
</dbReference>
<dbReference type="InterPro" id="IPR001849">
    <property type="entry name" value="PH_domain"/>
</dbReference>
<dbReference type="Gene3D" id="2.30.30.40">
    <property type="entry name" value="SH3 Domains"/>
    <property type="match status" value="2"/>
</dbReference>
<evidence type="ECO:0000259" key="13">
    <source>
        <dbReference type="PROSITE" id="PS50003"/>
    </source>
</evidence>
<feature type="domain" description="Calponin-homology (CH)" evidence="15">
    <location>
        <begin position="18"/>
        <end position="136"/>
    </location>
</feature>
<dbReference type="InterPro" id="IPR037832">
    <property type="entry name" value="PH_Vav"/>
</dbReference>
<dbReference type="PRINTS" id="PR00401">
    <property type="entry name" value="SH2DOMAIN"/>
</dbReference>
<keyword evidence="4" id="KW-0479">Metal-binding</keyword>
<dbReference type="Proteomes" id="UP000291022">
    <property type="component" value="Unassembled WGS sequence"/>
</dbReference>
<proteinExistence type="predicted"/>
<dbReference type="GO" id="GO:0005737">
    <property type="term" value="C:cytoplasm"/>
    <property type="evidence" value="ECO:0007669"/>
    <property type="project" value="TreeGrafter"/>
</dbReference>
<dbReference type="SUPFAM" id="SSF55550">
    <property type="entry name" value="SH2 domain"/>
    <property type="match status" value="1"/>
</dbReference>
<dbReference type="Gene3D" id="2.30.29.30">
    <property type="entry name" value="Pleckstrin-homology domain (PH domain)/Phosphotyrosine-binding domain (PTB)"/>
    <property type="match status" value="1"/>
</dbReference>
<dbReference type="SMART" id="SM00326">
    <property type="entry name" value="SH3"/>
    <property type="match status" value="2"/>
</dbReference>
<dbReference type="Pfam" id="PF07653">
    <property type="entry name" value="SH3_2"/>
    <property type="match status" value="1"/>
</dbReference>
<sequence length="826" mass="95053">MTKPLPHLLISHIPSQTPGFWRQCGRWLIDCKVLPPNHRVVWPSAVVFDLAQALRDGVLLCQLLHNLSPGSIDLKDINFRPQMSQFLCLKNIRTFLKVCHDKFGLRNSELFDPFDLFDVRDFGKVISAVSRLSLHPVAQNKGIRPFPSEETAENDDDVYRSLEELADEHDLGEDIYDCVPCEDEGDDIYEDIIKVEVQQPMKMGMSEEDKRNCCLLEIQETEAKYYRTLEDIEKPVALPAQRTCSRADCPSQDLIKVHNSFLRAIDVSMMAGGSTLAKVFLDFKERLLIYGEYCSHMEHAQNTLNQLLAGREDFRQKVEECTLKVQDGKFKLQDLLVVPMQRVLKYHLLLKELLSHSTDRPERQQLKEALEAMQDLAMYINEVKRDKETLKKISEFQSSIENLQVKLEEYGRPKIDGELKVRSIVNHTKQDRYLFLFDKVVIVCKRRGYSYELKEVIELLFHKMTDDPMNNKDVKKWSYGFYLIHLQGKQGFQFFCKTEDMKRRWMEQFEMAMSNIKPDKANANHHNFQMYTFDKTTNCKACRMFLRGTFYQGYLCTKCGVGAHKECLEVTPPCKITQSGETEDLSGPKMVAVQNYHGNPAPPGKPVLTFQTGDVIELLRGDPETQWWEVGPGARRGRAGGQGPSPVEGGRLSIDYTAYPWFAGNMERQQTDNLLKSHASGTYLIRERTAEAERFAISIKFNDEVKHIKVVEKDSWVHITEAKKFESLLELVEYYQCHSLKESFKQLDTTLKYPYKSRERAASRASSRSPVFTPRVIGTAVARYNFAARDMRELSLREGDVVKIYSRIGGDQGWWKGEANGRVSAA</sequence>
<dbReference type="PANTHER" id="PTHR45818">
    <property type="entry name" value="PROTEIN VAV"/>
    <property type="match status" value="1"/>
</dbReference>
<dbReference type="Ensembl" id="ENSUAMT00000010287.1">
    <property type="protein sequence ID" value="ENSUAMP00000009137.1"/>
    <property type="gene ID" value="ENSUAMG00000007582.1"/>
</dbReference>
<keyword evidence="3" id="KW-0344">Guanine-nucleotide releasing factor</keyword>
<evidence type="ECO:0000256" key="10">
    <source>
        <dbReference type="PROSITE-ProRule" id="PRU00192"/>
    </source>
</evidence>
<evidence type="ECO:0000259" key="14">
    <source>
        <dbReference type="PROSITE" id="PS50010"/>
    </source>
</evidence>
<dbReference type="PROSITE" id="PS00741">
    <property type="entry name" value="DH_1"/>
    <property type="match status" value="1"/>
</dbReference>
<dbReference type="PROSITE" id="PS50021">
    <property type="entry name" value="CH"/>
    <property type="match status" value="1"/>
</dbReference>
<dbReference type="CDD" id="cd10406">
    <property type="entry name" value="SH2_Vav2"/>
    <property type="match status" value="1"/>
</dbReference>
<evidence type="ECO:0000259" key="11">
    <source>
        <dbReference type="PROSITE" id="PS50001"/>
    </source>
</evidence>
<dbReference type="InterPro" id="IPR001715">
    <property type="entry name" value="CH_dom"/>
</dbReference>
<dbReference type="InterPro" id="IPR002219">
    <property type="entry name" value="PKC_DAG/PE"/>
</dbReference>
<dbReference type="InterPro" id="IPR011993">
    <property type="entry name" value="PH-like_dom_sf"/>
</dbReference>
<dbReference type="GO" id="GO:0016477">
    <property type="term" value="P:cell migration"/>
    <property type="evidence" value="ECO:0007669"/>
    <property type="project" value="TreeGrafter"/>
</dbReference>
<dbReference type="SUPFAM" id="SSF48065">
    <property type="entry name" value="DBL homology domain (DH-domain)"/>
    <property type="match status" value="1"/>
</dbReference>
<dbReference type="CDD" id="cd21263">
    <property type="entry name" value="CH_VAV2"/>
    <property type="match status" value="1"/>
</dbReference>
<dbReference type="CDD" id="cd11977">
    <property type="entry name" value="SH3_VAV2_2"/>
    <property type="match status" value="1"/>
</dbReference>
<gene>
    <name evidence="17" type="primary">VAV2</name>
</gene>
<dbReference type="InterPro" id="IPR035732">
    <property type="entry name" value="VAV2_SH3_2"/>
</dbReference>
<dbReference type="InterPro" id="IPR035899">
    <property type="entry name" value="DBL_dom_sf"/>
</dbReference>
<evidence type="ECO:0000256" key="2">
    <source>
        <dbReference type="ARBA" id="ARBA00022553"/>
    </source>
</evidence>
<feature type="domain" description="PH" evidence="13">
    <location>
        <begin position="412"/>
        <end position="514"/>
    </location>
</feature>
<dbReference type="FunFam" id="2.30.29.30:FF:000050">
    <property type="entry name" value="Vav guanine nucleotide exchange factor 2"/>
    <property type="match status" value="1"/>
</dbReference>
<evidence type="ECO:0000313" key="18">
    <source>
        <dbReference type="Proteomes" id="UP000291022"/>
    </source>
</evidence>
<keyword evidence="5" id="KW-0677">Repeat</keyword>
<evidence type="ECO:0000256" key="1">
    <source>
        <dbReference type="ARBA" id="ARBA00022443"/>
    </source>
</evidence>
<dbReference type="PROSITE" id="PS50890">
    <property type="entry name" value="PUA"/>
    <property type="match status" value="1"/>
</dbReference>
<dbReference type="GeneTree" id="ENSGT00940000159718"/>
<dbReference type="Gene3D" id="1.10.418.10">
    <property type="entry name" value="Calponin-like domain"/>
    <property type="match status" value="1"/>
</dbReference>
<dbReference type="InterPro" id="IPR022613">
    <property type="entry name" value="CH_CAMSAP_2"/>
</dbReference>
<dbReference type="FunFam" id="1.20.900.10:FF:000009">
    <property type="entry name" value="Vav guanine nucleotide exchange factor 1"/>
    <property type="match status" value="1"/>
</dbReference>
<reference evidence="18" key="1">
    <citation type="submission" date="2016-06" db="EMBL/GenBank/DDBJ databases">
        <title>De novo assembly and RNA-Seq shows season-dependent expression and editing in black bear kidneys.</title>
        <authorList>
            <person name="Korstanje R."/>
            <person name="Srivastava A."/>
            <person name="Sarsani V.K."/>
            <person name="Sheehan S.M."/>
            <person name="Seger R.L."/>
            <person name="Barter M.E."/>
            <person name="Lindqvist C."/>
            <person name="Brody L.C."/>
            <person name="Mullikin J.C."/>
        </authorList>
    </citation>
    <scope>NUCLEOTIDE SEQUENCE [LARGE SCALE GENOMIC DNA]</scope>
</reference>
<dbReference type="InterPro" id="IPR036872">
    <property type="entry name" value="CH_dom_sf"/>
</dbReference>
<feature type="domain" description="Phorbol-ester/DAG-type" evidence="16">
    <location>
        <begin position="525"/>
        <end position="574"/>
    </location>
</feature>
<dbReference type="PROSITE" id="PS50001">
    <property type="entry name" value="SH2"/>
    <property type="match status" value="1"/>
</dbReference>
<organism evidence="17 18">
    <name type="scientific">Ursus americanus</name>
    <name type="common">American black bear</name>
    <name type="synonym">Euarctos americanus</name>
    <dbReference type="NCBI Taxonomy" id="9643"/>
    <lineage>
        <taxon>Eukaryota</taxon>
        <taxon>Metazoa</taxon>
        <taxon>Chordata</taxon>
        <taxon>Craniata</taxon>
        <taxon>Vertebrata</taxon>
        <taxon>Euteleostomi</taxon>
        <taxon>Mammalia</taxon>
        <taxon>Eutheria</taxon>
        <taxon>Laurasiatheria</taxon>
        <taxon>Carnivora</taxon>
        <taxon>Caniformia</taxon>
        <taxon>Ursidae</taxon>
        <taxon>Ursus</taxon>
    </lineage>
</organism>
<keyword evidence="1 10" id="KW-0728">SH3 domain</keyword>
<accession>A0A452QU21</accession>
<evidence type="ECO:0000256" key="8">
    <source>
        <dbReference type="ARBA" id="ARBA00022999"/>
    </source>
</evidence>
<feature type="domain" description="DH" evidence="14">
    <location>
        <begin position="210"/>
        <end position="383"/>
    </location>
</feature>
<dbReference type="CDD" id="cd20868">
    <property type="entry name" value="C1_VAV2"/>
    <property type="match status" value="1"/>
</dbReference>
<dbReference type="Pfam" id="PF00130">
    <property type="entry name" value="C1_1"/>
    <property type="match status" value="1"/>
</dbReference>
<dbReference type="PROSITE" id="PS50010">
    <property type="entry name" value="DH_2"/>
    <property type="match status" value="1"/>
</dbReference>
<dbReference type="PROSITE" id="PS00479">
    <property type="entry name" value="ZF_DAG_PE_1"/>
    <property type="match status" value="1"/>
</dbReference>